<evidence type="ECO:0000256" key="4">
    <source>
        <dbReference type="SAM" id="MobiDB-lite"/>
    </source>
</evidence>
<dbReference type="GO" id="GO:0006508">
    <property type="term" value="P:proteolysis"/>
    <property type="evidence" value="ECO:0007669"/>
    <property type="project" value="UniProtKB-KW"/>
</dbReference>
<gene>
    <name evidence="6" type="ORF">KSP39_PZI024044</name>
</gene>
<comment type="similarity">
    <text evidence="1">Belongs to the peptidase C48 family.</text>
</comment>
<reference evidence="6 7" key="1">
    <citation type="journal article" date="2022" name="Nat. Plants">
        <title>Genomes of leafy and leafless Platanthera orchids illuminate the evolution of mycoheterotrophy.</title>
        <authorList>
            <person name="Li M.H."/>
            <person name="Liu K.W."/>
            <person name="Li Z."/>
            <person name="Lu H.C."/>
            <person name="Ye Q.L."/>
            <person name="Zhang D."/>
            <person name="Wang J.Y."/>
            <person name="Li Y.F."/>
            <person name="Zhong Z.M."/>
            <person name="Liu X."/>
            <person name="Yu X."/>
            <person name="Liu D.K."/>
            <person name="Tu X.D."/>
            <person name="Liu B."/>
            <person name="Hao Y."/>
            <person name="Liao X.Y."/>
            <person name="Jiang Y.T."/>
            <person name="Sun W.H."/>
            <person name="Chen J."/>
            <person name="Chen Y.Q."/>
            <person name="Ai Y."/>
            <person name="Zhai J.W."/>
            <person name="Wu S.S."/>
            <person name="Zhou Z."/>
            <person name="Hsiao Y.Y."/>
            <person name="Wu W.L."/>
            <person name="Chen Y.Y."/>
            <person name="Lin Y.F."/>
            <person name="Hsu J.L."/>
            <person name="Li C.Y."/>
            <person name="Wang Z.W."/>
            <person name="Zhao X."/>
            <person name="Zhong W.Y."/>
            <person name="Ma X.K."/>
            <person name="Ma L."/>
            <person name="Huang J."/>
            <person name="Chen G.Z."/>
            <person name="Huang M.Z."/>
            <person name="Huang L."/>
            <person name="Peng D.H."/>
            <person name="Luo Y.B."/>
            <person name="Zou S.Q."/>
            <person name="Chen S.P."/>
            <person name="Lan S."/>
            <person name="Tsai W.C."/>
            <person name="Van de Peer Y."/>
            <person name="Liu Z.J."/>
        </authorList>
    </citation>
    <scope>NUCLEOTIDE SEQUENCE [LARGE SCALE GENOMIC DNA]</scope>
    <source>
        <strain evidence="6">Lor287</strain>
    </source>
</reference>
<keyword evidence="3" id="KW-0378">Hydrolase</keyword>
<keyword evidence="2" id="KW-0645">Protease</keyword>
<dbReference type="SUPFAM" id="SSF54001">
    <property type="entry name" value="Cysteine proteinases"/>
    <property type="match status" value="1"/>
</dbReference>
<evidence type="ECO:0000313" key="7">
    <source>
        <dbReference type="Proteomes" id="UP001418222"/>
    </source>
</evidence>
<dbReference type="InterPro" id="IPR003653">
    <property type="entry name" value="Peptidase_C48_C"/>
</dbReference>
<dbReference type="InterPro" id="IPR038765">
    <property type="entry name" value="Papain-like_cys_pep_sf"/>
</dbReference>
<dbReference type="Pfam" id="PF02902">
    <property type="entry name" value="Peptidase_C48"/>
    <property type="match status" value="1"/>
</dbReference>
<dbReference type="Proteomes" id="UP001418222">
    <property type="component" value="Unassembled WGS sequence"/>
</dbReference>
<evidence type="ECO:0000313" key="6">
    <source>
        <dbReference type="EMBL" id="KAK8914222.1"/>
    </source>
</evidence>
<proteinExistence type="inferred from homology"/>
<dbReference type="AlphaFoldDB" id="A0AAP0FTN9"/>
<dbReference type="EMBL" id="JBBWWQ010000021">
    <property type="protein sequence ID" value="KAK8914222.1"/>
    <property type="molecule type" value="Genomic_DNA"/>
</dbReference>
<evidence type="ECO:0000259" key="5">
    <source>
        <dbReference type="PROSITE" id="PS50600"/>
    </source>
</evidence>
<keyword evidence="7" id="KW-1185">Reference proteome</keyword>
<dbReference type="PROSITE" id="PS50600">
    <property type="entry name" value="ULP_PROTEASE"/>
    <property type="match status" value="1"/>
</dbReference>
<name>A0AAP0FTN9_9ASPA</name>
<evidence type="ECO:0000256" key="2">
    <source>
        <dbReference type="ARBA" id="ARBA00022670"/>
    </source>
</evidence>
<comment type="caution">
    <text evidence="6">The sequence shown here is derived from an EMBL/GenBank/DDBJ whole genome shotgun (WGS) entry which is preliminary data.</text>
</comment>
<sequence>MPVHAPWHWCLLVCDLKRCIWDFYDSMSRGRHQGSLSSLVRAFHEDVSAALPPNILDWKILSVQEISKEDNEIDCGVSVLKYMEAALSPKEAAWKRKKGWQAEMPRFRAEITADILCVFHDLVATVSSCLAGLHPSAINCGKGAVLTEVPMMRSAPSGHPTKRGPKLSEDD</sequence>
<feature type="domain" description="Ubiquitin-like protease family profile" evidence="5">
    <location>
        <begin position="1"/>
        <end position="86"/>
    </location>
</feature>
<evidence type="ECO:0000256" key="1">
    <source>
        <dbReference type="ARBA" id="ARBA00005234"/>
    </source>
</evidence>
<feature type="region of interest" description="Disordered" evidence="4">
    <location>
        <begin position="152"/>
        <end position="171"/>
    </location>
</feature>
<dbReference type="GO" id="GO:0008234">
    <property type="term" value="F:cysteine-type peptidase activity"/>
    <property type="evidence" value="ECO:0007669"/>
    <property type="project" value="InterPro"/>
</dbReference>
<protein>
    <recommendedName>
        <fullName evidence="5">Ubiquitin-like protease family profile domain-containing protein</fullName>
    </recommendedName>
</protein>
<organism evidence="6 7">
    <name type="scientific">Platanthera zijinensis</name>
    <dbReference type="NCBI Taxonomy" id="2320716"/>
    <lineage>
        <taxon>Eukaryota</taxon>
        <taxon>Viridiplantae</taxon>
        <taxon>Streptophyta</taxon>
        <taxon>Embryophyta</taxon>
        <taxon>Tracheophyta</taxon>
        <taxon>Spermatophyta</taxon>
        <taxon>Magnoliopsida</taxon>
        <taxon>Liliopsida</taxon>
        <taxon>Asparagales</taxon>
        <taxon>Orchidaceae</taxon>
        <taxon>Orchidoideae</taxon>
        <taxon>Orchideae</taxon>
        <taxon>Orchidinae</taxon>
        <taxon>Platanthera</taxon>
    </lineage>
</organism>
<evidence type="ECO:0000256" key="3">
    <source>
        <dbReference type="ARBA" id="ARBA00022801"/>
    </source>
</evidence>
<accession>A0AAP0FTN9</accession>
<dbReference type="Gene3D" id="3.40.395.10">
    <property type="entry name" value="Adenoviral Proteinase, Chain A"/>
    <property type="match status" value="1"/>
</dbReference>